<dbReference type="Proteomes" id="UP000053676">
    <property type="component" value="Unassembled WGS sequence"/>
</dbReference>
<keyword evidence="2" id="KW-1185">Reference proteome</keyword>
<reference evidence="2" key="1">
    <citation type="journal article" date="2014" name="Nat. Genet.">
        <title>Genome of the human hookworm Necator americanus.</title>
        <authorList>
            <person name="Tang Y.T."/>
            <person name="Gao X."/>
            <person name="Rosa B.A."/>
            <person name="Abubucker S."/>
            <person name="Hallsworth-Pepin K."/>
            <person name="Martin J."/>
            <person name="Tyagi R."/>
            <person name="Heizer E."/>
            <person name="Zhang X."/>
            <person name="Bhonagiri-Palsikar V."/>
            <person name="Minx P."/>
            <person name="Warren W.C."/>
            <person name="Wang Q."/>
            <person name="Zhan B."/>
            <person name="Hotez P.J."/>
            <person name="Sternberg P.W."/>
            <person name="Dougall A."/>
            <person name="Gaze S.T."/>
            <person name="Mulvenna J."/>
            <person name="Sotillo J."/>
            <person name="Ranganathan S."/>
            <person name="Rabelo E.M."/>
            <person name="Wilson R.K."/>
            <person name="Felgner P.L."/>
            <person name="Bethony J."/>
            <person name="Hawdon J.M."/>
            <person name="Gasser R.B."/>
            <person name="Loukas A."/>
            <person name="Mitreva M."/>
        </authorList>
    </citation>
    <scope>NUCLEOTIDE SEQUENCE [LARGE SCALE GENOMIC DNA]</scope>
</reference>
<protein>
    <submittedName>
        <fullName evidence="1">Uncharacterized protein</fullName>
    </submittedName>
</protein>
<evidence type="ECO:0000313" key="1">
    <source>
        <dbReference type="EMBL" id="ETN76895.1"/>
    </source>
</evidence>
<organism evidence="1 2">
    <name type="scientific">Necator americanus</name>
    <name type="common">Human hookworm</name>
    <dbReference type="NCBI Taxonomy" id="51031"/>
    <lineage>
        <taxon>Eukaryota</taxon>
        <taxon>Metazoa</taxon>
        <taxon>Ecdysozoa</taxon>
        <taxon>Nematoda</taxon>
        <taxon>Chromadorea</taxon>
        <taxon>Rhabditida</taxon>
        <taxon>Rhabditina</taxon>
        <taxon>Rhabditomorpha</taxon>
        <taxon>Strongyloidea</taxon>
        <taxon>Ancylostomatidae</taxon>
        <taxon>Bunostominae</taxon>
        <taxon>Necator</taxon>
    </lineage>
</organism>
<dbReference type="AlphaFoldDB" id="W2T4E5"/>
<sequence>MDFSTFDIPISVGGSFFPSMEQNLICIPSSVEKKPRDCKKTFTSIFCHDIIQLSETGTELPNRIKNFENVIL</sequence>
<evidence type="ECO:0000313" key="2">
    <source>
        <dbReference type="Proteomes" id="UP000053676"/>
    </source>
</evidence>
<dbReference type="EMBL" id="KI660201">
    <property type="protein sequence ID" value="ETN76895.1"/>
    <property type="molecule type" value="Genomic_DNA"/>
</dbReference>
<gene>
    <name evidence="1" type="ORF">NECAME_03324</name>
</gene>
<accession>W2T4E5</accession>
<proteinExistence type="predicted"/>
<name>W2T4E5_NECAM</name>
<dbReference type="KEGG" id="nai:NECAME_03324"/>